<comment type="caution">
    <text evidence="1">The sequence shown here is derived from an EMBL/GenBank/DDBJ whole genome shotgun (WGS) entry which is preliminary data.</text>
</comment>
<evidence type="ECO:0000313" key="2">
    <source>
        <dbReference type="Proteomes" id="UP000248079"/>
    </source>
</evidence>
<dbReference type="EMBL" id="QFLI01000001">
    <property type="protein sequence ID" value="PXY02563.1"/>
    <property type="molecule type" value="Genomic_DNA"/>
</dbReference>
<name>A0A2V4A2J2_9BACT</name>
<gene>
    <name evidence="1" type="ORF">DF185_00270</name>
</gene>
<reference evidence="1 2" key="1">
    <citation type="submission" date="2018-05" db="EMBL/GenBank/DDBJ databases">
        <title>Marinifilum breve JC075T sp. nov., a marine bacterium isolated from Yongle Blue Hole in the South China Sea.</title>
        <authorList>
            <person name="Fu T."/>
        </authorList>
    </citation>
    <scope>NUCLEOTIDE SEQUENCE [LARGE SCALE GENOMIC DNA]</scope>
    <source>
        <strain evidence="1 2">JC075</strain>
    </source>
</reference>
<dbReference type="Proteomes" id="UP000248079">
    <property type="component" value="Unassembled WGS sequence"/>
</dbReference>
<proteinExistence type="predicted"/>
<sequence length="193" mass="22900">MKFKEKICKYVLGEYSYSHLPQLALDALIEGYESESLYILAGMTDNNPTYERQKYFEKALTEISFSLPNRTESANILLDHYLEQMITKPSDSFHIMQLIDNELYTKVFQTEKEDMEDEKYVGQEAGIEKLYTWYRELQDLDDGSPLFYYTDLTKEEQEKKFKEHLVYEAQQALKARKKQHTTKAKFHGRLRST</sequence>
<protein>
    <submittedName>
        <fullName evidence="1">Uncharacterized protein</fullName>
    </submittedName>
</protein>
<keyword evidence="2" id="KW-1185">Reference proteome</keyword>
<dbReference type="OrthoDB" id="798305at2"/>
<dbReference type="RefSeq" id="WP_110358724.1">
    <property type="nucleotide sequence ID" value="NZ_QFLI01000001.1"/>
</dbReference>
<evidence type="ECO:0000313" key="1">
    <source>
        <dbReference type="EMBL" id="PXY02563.1"/>
    </source>
</evidence>
<dbReference type="AlphaFoldDB" id="A0A2V4A2J2"/>
<organism evidence="1 2">
    <name type="scientific">Marinifilum breve</name>
    <dbReference type="NCBI Taxonomy" id="2184082"/>
    <lineage>
        <taxon>Bacteria</taxon>
        <taxon>Pseudomonadati</taxon>
        <taxon>Bacteroidota</taxon>
        <taxon>Bacteroidia</taxon>
        <taxon>Marinilabiliales</taxon>
        <taxon>Marinifilaceae</taxon>
    </lineage>
</organism>
<accession>A0A2V4A2J2</accession>